<accession>A0A3P3XMD4</accession>
<dbReference type="CDD" id="cd06579">
    <property type="entry name" value="TM_PBP1_transp_AraH_like"/>
    <property type="match status" value="1"/>
</dbReference>
<evidence type="ECO:0000256" key="6">
    <source>
        <dbReference type="SAM" id="Phobius"/>
    </source>
</evidence>
<feature type="transmembrane region" description="Helical" evidence="6">
    <location>
        <begin position="223"/>
        <end position="242"/>
    </location>
</feature>
<feature type="transmembrane region" description="Helical" evidence="6">
    <location>
        <begin position="132"/>
        <end position="150"/>
    </location>
</feature>
<dbReference type="GO" id="GO:0022857">
    <property type="term" value="F:transmembrane transporter activity"/>
    <property type="evidence" value="ECO:0007669"/>
    <property type="project" value="InterPro"/>
</dbReference>
<evidence type="ECO:0000256" key="1">
    <source>
        <dbReference type="ARBA" id="ARBA00004651"/>
    </source>
</evidence>
<evidence type="ECO:0000313" key="7">
    <source>
        <dbReference type="EMBL" id="SLM17456.1"/>
    </source>
</evidence>
<comment type="subcellular location">
    <subcellularLocation>
        <location evidence="1">Cell membrane</location>
        <topology evidence="1">Multi-pass membrane protein</topology>
    </subcellularLocation>
</comment>
<evidence type="ECO:0008006" key="8">
    <source>
        <dbReference type="Google" id="ProtNLM"/>
    </source>
</evidence>
<feature type="transmembrane region" description="Helical" evidence="6">
    <location>
        <begin position="21"/>
        <end position="41"/>
    </location>
</feature>
<feature type="transmembrane region" description="Helical" evidence="6">
    <location>
        <begin position="303"/>
        <end position="320"/>
    </location>
</feature>
<feature type="transmembrane region" description="Helical" evidence="6">
    <location>
        <begin position="170"/>
        <end position="191"/>
    </location>
</feature>
<dbReference type="PANTHER" id="PTHR32196:SF72">
    <property type="entry name" value="RIBOSE IMPORT PERMEASE PROTEIN RBSC"/>
    <property type="match status" value="1"/>
</dbReference>
<evidence type="ECO:0000256" key="3">
    <source>
        <dbReference type="ARBA" id="ARBA00022692"/>
    </source>
</evidence>
<keyword evidence="4 6" id="KW-1133">Transmembrane helix</keyword>
<keyword evidence="3 6" id="KW-0812">Transmembrane</keyword>
<evidence type="ECO:0000256" key="5">
    <source>
        <dbReference type="ARBA" id="ARBA00023136"/>
    </source>
</evidence>
<keyword evidence="2" id="KW-1003">Cell membrane</keyword>
<feature type="transmembrane region" description="Helical" evidence="6">
    <location>
        <begin position="102"/>
        <end position="125"/>
    </location>
</feature>
<dbReference type="PANTHER" id="PTHR32196">
    <property type="entry name" value="ABC TRANSPORTER PERMEASE PROTEIN YPHD-RELATED-RELATED"/>
    <property type="match status" value="1"/>
</dbReference>
<protein>
    <recommendedName>
        <fullName evidence="8">ABC transporter permease</fullName>
    </recommendedName>
</protein>
<name>A0A3P3XMD4_9SPIR</name>
<dbReference type="InterPro" id="IPR001851">
    <property type="entry name" value="ABC_transp_permease"/>
</dbReference>
<reference evidence="7" key="1">
    <citation type="submission" date="2017-02" db="EMBL/GenBank/DDBJ databases">
        <authorList>
            <person name="Regsiter A."/>
            <person name="William W."/>
        </authorList>
    </citation>
    <scope>NUCLEOTIDE SEQUENCE</scope>
    <source>
        <strain evidence="7">BdmA 4</strain>
    </source>
</reference>
<dbReference type="Pfam" id="PF02653">
    <property type="entry name" value="BPD_transp_2"/>
    <property type="match status" value="1"/>
</dbReference>
<evidence type="ECO:0000256" key="2">
    <source>
        <dbReference type="ARBA" id="ARBA00022475"/>
    </source>
</evidence>
<dbReference type="EMBL" id="FWDO01000004">
    <property type="protein sequence ID" value="SLM17456.1"/>
    <property type="molecule type" value="Genomic_DNA"/>
</dbReference>
<keyword evidence="5 6" id="KW-0472">Membrane</keyword>
<feature type="transmembrane region" description="Helical" evidence="6">
    <location>
        <begin position="47"/>
        <end position="68"/>
    </location>
</feature>
<gene>
    <name evidence="7" type="ORF">SPIRO4BDMA_40025</name>
</gene>
<sequence>MKKIDTLNPWKTELKALSRYPWIWAVLGSIILFILLSVFAGKFSMESFITLATSATFLTIVATGQMLVITTGEGAIDLSVSTVITLSAFYTTGIANGSNGNLWLAIPAVLLTGVVIGLVNSFLILELKIPAIIATLGMNYIISTLILLYNKNFRVFDVAPFLTSVVRYKIFDFIPLMIIITLVIIIGYDFLLRKTRFGKSLLAVGQNREAAALAGIQVKITQMIAYVMCSVLAAISGIFISARVGGAFYGLGDSYQMQSIASVVVGGTLISGGKAVPIGTYFGALFLIMLTTAMQVAGLKFGMQNVITGLFIVAVLFLASKQSQQ</sequence>
<proteinExistence type="predicted"/>
<dbReference type="GO" id="GO:0005886">
    <property type="term" value="C:plasma membrane"/>
    <property type="evidence" value="ECO:0007669"/>
    <property type="project" value="UniProtKB-SubCell"/>
</dbReference>
<dbReference type="AlphaFoldDB" id="A0A3P3XMD4"/>
<organism evidence="7">
    <name type="scientific">uncultured spirochete</name>
    <dbReference type="NCBI Taxonomy" id="156406"/>
    <lineage>
        <taxon>Bacteria</taxon>
        <taxon>Pseudomonadati</taxon>
        <taxon>Spirochaetota</taxon>
        <taxon>Spirochaetia</taxon>
        <taxon>Spirochaetales</taxon>
        <taxon>environmental samples</taxon>
    </lineage>
</organism>
<evidence type="ECO:0000256" key="4">
    <source>
        <dbReference type="ARBA" id="ARBA00022989"/>
    </source>
</evidence>